<dbReference type="Proteomes" id="UP000494363">
    <property type="component" value="Unassembled WGS sequence"/>
</dbReference>
<proteinExistence type="inferred from homology"/>
<accession>A0A6J5EZT1</accession>
<protein>
    <submittedName>
        <fullName evidence="3">Conjugal transfer protein</fullName>
    </submittedName>
</protein>
<dbReference type="PANTHER" id="PTHR30486:SF6">
    <property type="entry name" value="TYPE IV PILUS RETRACTATION ATPASE PILT"/>
    <property type="match status" value="1"/>
</dbReference>
<dbReference type="Pfam" id="PF00437">
    <property type="entry name" value="T2SSE"/>
    <property type="match status" value="1"/>
</dbReference>
<organism evidence="3 4">
    <name type="scientific">Paraburkholderia humisilvae</name>
    <dbReference type="NCBI Taxonomy" id="627669"/>
    <lineage>
        <taxon>Bacteria</taxon>
        <taxon>Pseudomonadati</taxon>
        <taxon>Pseudomonadota</taxon>
        <taxon>Betaproteobacteria</taxon>
        <taxon>Burkholderiales</taxon>
        <taxon>Burkholderiaceae</taxon>
        <taxon>Paraburkholderia</taxon>
    </lineage>
</organism>
<dbReference type="AlphaFoldDB" id="A0A6J5EZT1"/>
<evidence type="ECO:0000313" key="4">
    <source>
        <dbReference type="Proteomes" id="UP000494363"/>
    </source>
</evidence>
<dbReference type="InterPro" id="IPR027417">
    <property type="entry name" value="P-loop_NTPase"/>
</dbReference>
<dbReference type="GO" id="GO:0016887">
    <property type="term" value="F:ATP hydrolysis activity"/>
    <property type="evidence" value="ECO:0007669"/>
    <property type="project" value="InterPro"/>
</dbReference>
<evidence type="ECO:0000313" key="3">
    <source>
        <dbReference type="EMBL" id="CAB3770812.1"/>
    </source>
</evidence>
<gene>
    <name evidence="3" type="ORF">LMG29542_06448</name>
</gene>
<dbReference type="CDD" id="cd01130">
    <property type="entry name" value="VirB11-like_ATPase"/>
    <property type="match status" value="1"/>
</dbReference>
<evidence type="ECO:0000256" key="1">
    <source>
        <dbReference type="ARBA" id="ARBA00006611"/>
    </source>
</evidence>
<reference evidence="3 4" key="1">
    <citation type="submission" date="2020-04" db="EMBL/GenBank/DDBJ databases">
        <authorList>
            <person name="De Canck E."/>
        </authorList>
    </citation>
    <scope>NUCLEOTIDE SEQUENCE [LARGE SCALE GENOMIC DNA]</scope>
    <source>
        <strain evidence="3 4">LMG 29542</strain>
    </source>
</reference>
<dbReference type="SUPFAM" id="SSF52540">
    <property type="entry name" value="P-loop containing nucleoside triphosphate hydrolases"/>
    <property type="match status" value="1"/>
</dbReference>
<evidence type="ECO:0000259" key="2">
    <source>
        <dbReference type="Pfam" id="PF00437"/>
    </source>
</evidence>
<dbReference type="InterPro" id="IPR001482">
    <property type="entry name" value="T2SS/T4SS_dom"/>
</dbReference>
<comment type="similarity">
    <text evidence="1">Belongs to the GSP E family.</text>
</comment>
<dbReference type="PANTHER" id="PTHR30486">
    <property type="entry name" value="TWITCHING MOTILITY PROTEIN PILT"/>
    <property type="match status" value="1"/>
</dbReference>
<feature type="domain" description="Bacterial type II secretion system protein E" evidence="2">
    <location>
        <begin position="156"/>
        <end position="284"/>
    </location>
</feature>
<dbReference type="Gene3D" id="3.30.450.90">
    <property type="match status" value="1"/>
</dbReference>
<sequence>MDKLSRDAAIETLQSFLQSVWPLFEDASNQEIMINRHDSVWVESAGVMRREEGCHVDPVQLNRAITVLANVNDKDPTPLLDARLPGLRIAAALWPVAVHGDMMSIRKHAEKRFTVRDYLELGAFDVLPPGANPRARHGGQDILSRLVDGREAIPEFYEWAMREGFNILFSGGTSSAKTTQLNQVIDSMPSQQRIVTIEDTQELDVRLVNWVALEANQGVTIRDLVKFALRIRPDRIVVGESRGPEAFDVLEALTTGHDGSVLSIHSNSSEMAPLRLESLVRMSEEGRLVRRDDLRRKIASTFRFFVHAERQANGMRGPVEIREVLGVEDGRYRTRLLFHRFGGVEQI</sequence>
<dbReference type="Gene3D" id="3.40.50.300">
    <property type="entry name" value="P-loop containing nucleotide triphosphate hydrolases"/>
    <property type="match status" value="1"/>
</dbReference>
<dbReference type="InterPro" id="IPR050921">
    <property type="entry name" value="T4SS_GSP_E_ATPase"/>
</dbReference>
<name>A0A6J5EZT1_9BURK</name>
<dbReference type="EMBL" id="CADIKH010000048">
    <property type="protein sequence ID" value="CAB3770812.1"/>
    <property type="molecule type" value="Genomic_DNA"/>
</dbReference>
<keyword evidence="4" id="KW-1185">Reference proteome</keyword>
<dbReference type="RefSeq" id="WP_175231838.1">
    <property type="nucleotide sequence ID" value="NZ_CADIKH010000048.1"/>
</dbReference>